<comment type="caution">
    <text evidence="1">The sequence shown here is derived from an EMBL/GenBank/DDBJ whole genome shotgun (WGS) entry which is preliminary data.</text>
</comment>
<sequence length="1241" mass="141453">MLRPFFLSIVIAIWWSHVIAKKETSKTVDLEENREIEILDLIRILEDSINAAIDLNDDGKSETREIVEIVPETDRKKEIIPEVQQVRQNTPQHPAYPNSKDGRFGNTPQILQDDDLQEVERVSDKSKPTNEDSQPQSNQERSDQNSTLEKLKRGINSLQAERALLLKERSRPNELSDLQKDERYYRALLRLRNLYSLYEKYLELDDDYLGSEEYPLDLFEDERQARTTGDHWERKIKKLREAKLRHLEKKRLLTERIAEKALALSRQKSRSNPSTVRKPSTPITTSSDKKRDVASSNRKNVDIQTTPDIKPKITKGSQENYERKTKMDSALQNAVSMINKLAHETLSRAASSDEDSDERDKTLLGLAIDLVNTVTLGTSSDKQLKGYDPDGKFVHKNVDDYLGATAADQAGLDVELELSNSGFDYVGHGDEYDGYVGHPSPFSRGSCDTCAKFDMILGDTCPACKSGEEPVFTGRKKRKPLQGLDARGKIYHLDRSRNAIKSGGAWEDVNKLYNFEDLENDKFIDLSKNCTNSSGNAECERLDFELVTPGEGKPVPLSFVKDNLNHGRDLALDMRDRARGLQDKPGRKPAPNSPSQLHFLHQRADEPSIKLNEESQLVLFGMKVLQQKLISEYNMTPNTFVEFLRHHGFRVTGSQICRSRQKRCNTTSKFRTIEGSCNNVRNPSWGKSYTAFARLLPARYSDGIHAMPLSVSGRLLPNPRLLSTQLLSRRDAPDPQFTLALAQWGQLLAHDFARQMMDQTAEGGIECCEPSGRGTLPKPQQHHSCMPITVANHDLFYSKYNVSCMNFVRSMTVAREDCSLGPADQLNGVSSFLDLSPVYGADQAASESLREFRGGRMRTESRANRIMMPTSPKSGFCDARDTDDICYQTGDVRTNQNPQLVILHTLIIREHNRIAHELAALNPHWDDERLFQESRTIVIAEYQHITYRHWLPLVLGQRYYEERKIFTSHEGLSNDYDVNINPTTINGFTSGAFRFLHSLIEGHINLVADNYATTEVFRLSDYYFRPHIVETNSNFESLLRGLVTQTMQKSDVNFDKEVTEYLFRSASRYGMDLESLDIQRGRDHGIPSYNSYRELCNLGRAHGFHDLINEVSLNHIEKLQTYYEHVDDIDLIVGATLETKLPGTLLGPTLQCLIGEQFYRSRVGDKYFYNNAHFAHSFSIEQYEEIKKASLATLICDLGEAVYAVQQFPFQISSNRNPAIPCFNLPRVDLEFWKEETHEIN</sequence>
<evidence type="ECO:0000313" key="1">
    <source>
        <dbReference type="EMBL" id="KAJ8676079.1"/>
    </source>
</evidence>
<protein>
    <submittedName>
        <fullName evidence="1">Uncharacterized protein</fullName>
    </submittedName>
</protein>
<gene>
    <name evidence="1" type="ORF">QAD02_011865</name>
</gene>
<organism evidence="1 2">
    <name type="scientific">Eretmocerus hayati</name>
    <dbReference type="NCBI Taxonomy" id="131215"/>
    <lineage>
        <taxon>Eukaryota</taxon>
        <taxon>Metazoa</taxon>
        <taxon>Ecdysozoa</taxon>
        <taxon>Arthropoda</taxon>
        <taxon>Hexapoda</taxon>
        <taxon>Insecta</taxon>
        <taxon>Pterygota</taxon>
        <taxon>Neoptera</taxon>
        <taxon>Endopterygota</taxon>
        <taxon>Hymenoptera</taxon>
        <taxon>Apocrita</taxon>
        <taxon>Proctotrupomorpha</taxon>
        <taxon>Chalcidoidea</taxon>
        <taxon>Aphelinidae</taxon>
        <taxon>Aphelininae</taxon>
        <taxon>Eretmocerus</taxon>
    </lineage>
</organism>
<reference evidence="1" key="1">
    <citation type="submission" date="2023-04" db="EMBL/GenBank/DDBJ databases">
        <title>A chromosome-level genome assembly of the parasitoid wasp Eretmocerus hayati.</title>
        <authorList>
            <person name="Zhong Y."/>
            <person name="Liu S."/>
            <person name="Liu Y."/>
        </authorList>
    </citation>
    <scope>NUCLEOTIDE SEQUENCE</scope>
    <source>
        <strain evidence="1">ZJU_SS_LIU_2023</strain>
    </source>
</reference>
<keyword evidence="2" id="KW-1185">Reference proteome</keyword>
<accession>A0ACC2NYC5</accession>
<dbReference type="EMBL" id="CM056742">
    <property type="protein sequence ID" value="KAJ8676079.1"/>
    <property type="molecule type" value="Genomic_DNA"/>
</dbReference>
<proteinExistence type="predicted"/>
<name>A0ACC2NYC5_9HYME</name>
<dbReference type="Proteomes" id="UP001239111">
    <property type="component" value="Chromosome 2"/>
</dbReference>
<evidence type="ECO:0000313" key="2">
    <source>
        <dbReference type="Proteomes" id="UP001239111"/>
    </source>
</evidence>